<proteinExistence type="predicted"/>
<evidence type="ECO:0000313" key="6">
    <source>
        <dbReference type="Proteomes" id="UP000199135"/>
    </source>
</evidence>
<organism evidence="4 5">
    <name type="scientific">Parafannyhessea umbonata</name>
    <dbReference type="NCBI Taxonomy" id="604330"/>
    <lineage>
        <taxon>Bacteria</taxon>
        <taxon>Bacillati</taxon>
        <taxon>Actinomycetota</taxon>
        <taxon>Coriobacteriia</taxon>
        <taxon>Coriobacteriales</taxon>
        <taxon>Atopobiaceae</taxon>
        <taxon>Parafannyhessea</taxon>
    </lineage>
</organism>
<feature type="domain" description="Alpha/beta hydrolase fold-3" evidence="2">
    <location>
        <begin position="117"/>
        <end position="312"/>
    </location>
</feature>
<dbReference type="PANTHER" id="PTHR48081:SF8">
    <property type="entry name" value="ALPHA_BETA HYDROLASE FOLD-3 DOMAIN-CONTAINING PROTEIN-RELATED"/>
    <property type="match status" value="1"/>
</dbReference>
<dbReference type="EMBL" id="FNWT01000004">
    <property type="protein sequence ID" value="SEH50466.1"/>
    <property type="molecule type" value="Genomic_DNA"/>
</dbReference>
<name>A0A1H9PH60_9ACTN</name>
<reference evidence="4" key="1">
    <citation type="submission" date="2016-10" db="EMBL/GenBank/DDBJ databases">
        <authorList>
            <person name="de Groot N.N."/>
        </authorList>
    </citation>
    <scope>NUCLEOTIDE SEQUENCE [LARGE SCALE GENOMIC DNA]</scope>
    <source>
        <strain evidence="4">KHGC19</strain>
    </source>
</reference>
<dbReference type="SUPFAM" id="SSF53474">
    <property type="entry name" value="alpha/beta-Hydrolases"/>
    <property type="match status" value="1"/>
</dbReference>
<evidence type="ECO:0000259" key="2">
    <source>
        <dbReference type="Pfam" id="PF07859"/>
    </source>
</evidence>
<evidence type="ECO:0000313" key="3">
    <source>
        <dbReference type="EMBL" id="SEH50466.1"/>
    </source>
</evidence>
<dbReference type="InterPro" id="IPR013094">
    <property type="entry name" value="AB_hydrolase_3"/>
</dbReference>
<reference evidence="5 6" key="2">
    <citation type="submission" date="2016-10" db="EMBL/GenBank/DDBJ databases">
        <authorList>
            <person name="Varghese N."/>
            <person name="Submissions S."/>
        </authorList>
    </citation>
    <scope>NUCLEOTIDE SEQUENCE [LARGE SCALE GENOMIC DNA]</scope>
    <source>
        <strain evidence="5">KHGC19</strain>
        <strain evidence="3 6">WCP15</strain>
    </source>
</reference>
<dbReference type="Gene3D" id="3.40.50.1820">
    <property type="entry name" value="alpha/beta hydrolase"/>
    <property type="match status" value="1"/>
</dbReference>
<dbReference type="PANTHER" id="PTHR48081">
    <property type="entry name" value="AB HYDROLASE SUPERFAMILY PROTEIN C4A8.06C"/>
    <property type="match status" value="1"/>
</dbReference>
<dbReference type="InterPro" id="IPR050300">
    <property type="entry name" value="GDXG_lipolytic_enzyme"/>
</dbReference>
<keyword evidence="6" id="KW-1185">Reference proteome</keyword>
<evidence type="ECO:0000256" key="1">
    <source>
        <dbReference type="ARBA" id="ARBA00022801"/>
    </source>
</evidence>
<dbReference type="EMBL" id="FOGP01000003">
    <property type="protein sequence ID" value="SER47487.1"/>
    <property type="molecule type" value="Genomic_DNA"/>
</dbReference>
<dbReference type="Pfam" id="PF07859">
    <property type="entry name" value="Abhydrolase_3"/>
    <property type="match status" value="1"/>
</dbReference>
<evidence type="ECO:0000313" key="4">
    <source>
        <dbReference type="EMBL" id="SER47487.1"/>
    </source>
</evidence>
<evidence type="ECO:0000313" key="5">
    <source>
        <dbReference type="Proteomes" id="UP000199128"/>
    </source>
</evidence>
<accession>A0A1H9PH60</accession>
<dbReference type="Proteomes" id="UP000199135">
    <property type="component" value="Unassembled WGS sequence"/>
</dbReference>
<protein>
    <submittedName>
        <fullName evidence="4">Acetyl esterase/lipase</fullName>
    </submittedName>
</protein>
<dbReference type="RefSeq" id="WP_078687561.1">
    <property type="nucleotide sequence ID" value="NZ_FNWT01000004.1"/>
</dbReference>
<dbReference type="Proteomes" id="UP000199128">
    <property type="component" value="Unassembled WGS sequence"/>
</dbReference>
<keyword evidence="1" id="KW-0378">Hydrolase</keyword>
<dbReference type="GO" id="GO:0016787">
    <property type="term" value="F:hydrolase activity"/>
    <property type="evidence" value="ECO:0007669"/>
    <property type="project" value="UniProtKB-KW"/>
</dbReference>
<sequence>MADKKNRILDTTAKKALAAAIATPAALFGAVTAVNHLAYRRSNIAAASEVYNRVTGNKKKMADAVEWDNLILDRSEANEQRQTLPTLLSFKVSVEDTDFDGMQTLVLNRRSINDRAVIYVHGRVLVDQPSIYQWKFLDTIARRTRAEVIAPIYPLAPVHGFREAYDKIEALYLETVKKYGAQNVTLMGDSAGAGIAAGLCQSFSPKGIEQPGHLILISPWVDLTLGNPDIAHYEAQDPMLSASGMRKVGKVWADGTDPRDPRLSPINGPVSDLRNVMVFTGTREILHPDAVLFHQRVSAYGNHSELFVGTGLHNNFPLYPIPEASGTINSIVTAITMD</sequence>
<dbReference type="AlphaFoldDB" id="A0A1H9PH60"/>
<gene>
    <name evidence="4" type="ORF">SAMN05216446_0954</name>
    <name evidence="3" type="ORF">SAMN05216447_10410</name>
</gene>
<dbReference type="InterPro" id="IPR029058">
    <property type="entry name" value="AB_hydrolase_fold"/>
</dbReference>